<keyword evidence="1" id="KW-0732">Signal</keyword>
<sequence length="91" mass="10257">MRRVRTFLMLTAIGAALVLGAGAPAAHGAASADRRPVTAAADSYLFGYYYTVEACRYFGDSLVQGGAWGSYTCSYQWHPYDKQYYWYLYVW</sequence>
<keyword evidence="3" id="KW-1185">Reference proteome</keyword>
<proteinExistence type="predicted"/>
<protein>
    <recommendedName>
        <fullName evidence="4">Secreted protein</fullName>
    </recommendedName>
</protein>
<reference evidence="2 3" key="1">
    <citation type="submission" date="2019-02" db="EMBL/GenBank/DDBJ databases">
        <title>Draft genome sequences of novel Actinobacteria.</title>
        <authorList>
            <person name="Sahin N."/>
            <person name="Ay H."/>
            <person name="Saygin H."/>
        </authorList>
    </citation>
    <scope>NUCLEOTIDE SEQUENCE [LARGE SCALE GENOMIC DNA]</scope>
    <source>
        <strain evidence="2 3">JCM 30529</strain>
    </source>
</reference>
<dbReference type="Proteomes" id="UP000295626">
    <property type="component" value="Unassembled WGS sequence"/>
</dbReference>
<feature type="chain" id="PRO_5046839227" description="Secreted protein" evidence="1">
    <location>
        <begin position="26"/>
        <end position="91"/>
    </location>
</feature>
<name>A0ABY2DG28_9ACTN</name>
<gene>
    <name evidence="2" type="ORF">E1091_12300</name>
</gene>
<evidence type="ECO:0000313" key="3">
    <source>
        <dbReference type="Proteomes" id="UP000295626"/>
    </source>
</evidence>
<feature type="signal peptide" evidence="1">
    <location>
        <begin position="1"/>
        <end position="25"/>
    </location>
</feature>
<evidence type="ECO:0008006" key="4">
    <source>
        <dbReference type="Google" id="ProtNLM"/>
    </source>
</evidence>
<organism evidence="2 3">
    <name type="scientific">Micromonospora fluostatini</name>
    <dbReference type="NCBI Taxonomy" id="1629071"/>
    <lineage>
        <taxon>Bacteria</taxon>
        <taxon>Bacillati</taxon>
        <taxon>Actinomycetota</taxon>
        <taxon>Actinomycetes</taxon>
        <taxon>Micromonosporales</taxon>
        <taxon>Micromonosporaceae</taxon>
        <taxon>Micromonospora</taxon>
    </lineage>
</organism>
<comment type="caution">
    <text evidence="2">The sequence shown here is derived from an EMBL/GenBank/DDBJ whole genome shotgun (WGS) entry which is preliminary data.</text>
</comment>
<accession>A0ABY2DG28</accession>
<evidence type="ECO:0000313" key="2">
    <source>
        <dbReference type="EMBL" id="TDB93058.1"/>
    </source>
</evidence>
<evidence type="ECO:0000256" key="1">
    <source>
        <dbReference type="SAM" id="SignalP"/>
    </source>
</evidence>
<dbReference type="EMBL" id="SMKE01000430">
    <property type="protein sequence ID" value="TDB93058.1"/>
    <property type="molecule type" value="Genomic_DNA"/>
</dbReference>